<dbReference type="FunFam" id="1.20.120.1780:FF:000001">
    <property type="entry name" value="4-hydroxybenzoate octaprenyltransferase"/>
    <property type="match status" value="1"/>
</dbReference>
<name>A0A3B0S1L8_9ZZZZ</name>
<comment type="similarity">
    <text evidence="3">Belongs to the UbiA prenyltransferase family.</text>
</comment>
<dbReference type="EMBL" id="UOED01000130">
    <property type="protein sequence ID" value="VAV98617.1"/>
    <property type="molecule type" value="Genomic_DNA"/>
</dbReference>
<dbReference type="Gene3D" id="1.10.357.140">
    <property type="entry name" value="UbiA prenyltransferase"/>
    <property type="match status" value="1"/>
</dbReference>
<dbReference type="InterPro" id="IPR006370">
    <property type="entry name" value="HB_polyprenyltransferase-like"/>
</dbReference>
<comment type="subcellular location">
    <subcellularLocation>
        <location evidence="2">Membrane</location>
        <topology evidence="2">Multi-pass membrane protein</topology>
    </subcellularLocation>
</comment>
<gene>
    <name evidence="9" type="ORF">MNBD_ALPHA02-2162</name>
</gene>
<dbReference type="InterPro" id="IPR000537">
    <property type="entry name" value="UbiA_prenyltransferase"/>
</dbReference>
<feature type="transmembrane region" description="Helical" evidence="8">
    <location>
        <begin position="42"/>
        <end position="62"/>
    </location>
</feature>
<feature type="transmembrane region" description="Helical" evidence="8">
    <location>
        <begin position="293"/>
        <end position="312"/>
    </location>
</feature>
<evidence type="ECO:0000256" key="6">
    <source>
        <dbReference type="ARBA" id="ARBA00022989"/>
    </source>
</evidence>
<evidence type="ECO:0000313" key="9">
    <source>
        <dbReference type="EMBL" id="VAV98617.1"/>
    </source>
</evidence>
<dbReference type="GO" id="GO:0006744">
    <property type="term" value="P:ubiquinone biosynthetic process"/>
    <property type="evidence" value="ECO:0007669"/>
    <property type="project" value="TreeGrafter"/>
</dbReference>
<dbReference type="InterPro" id="IPR030470">
    <property type="entry name" value="UbiA_prenylTrfase_CS"/>
</dbReference>
<dbReference type="AlphaFoldDB" id="A0A3B0S1L8"/>
<dbReference type="NCBIfam" id="TIGR01474">
    <property type="entry name" value="ubiA_proteo"/>
    <property type="match status" value="1"/>
</dbReference>
<dbReference type="Pfam" id="PF01040">
    <property type="entry name" value="UbiA"/>
    <property type="match status" value="1"/>
</dbReference>
<dbReference type="Gene3D" id="1.20.120.1780">
    <property type="entry name" value="UbiA prenyltransferase"/>
    <property type="match status" value="1"/>
</dbReference>
<dbReference type="InterPro" id="IPR039653">
    <property type="entry name" value="Prenyltransferase"/>
</dbReference>
<accession>A0A3B0S1L8</accession>
<feature type="transmembrane region" description="Helical" evidence="8">
    <location>
        <begin position="189"/>
        <end position="207"/>
    </location>
</feature>
<dbReference type="GO" id="GO:0005886">
    <property type="term" value="C:plasma membrane"/>
    <property type="evidence" value="ECO:0007669"/>
    <property type="project" value="TreeGrafter"/>
</dbReference>
<evidence type="ECO:0000256" key="2">
    <source>
        <dbReference type="ARBA" id="ARBA00004141"/>
    </source>
</evidence>
<evidence type="ECO:0000256" key="1">
    <source>
        <dbReference type="ARBA" id="ARBA00001946"/>
    </source>
</evidence>
<evidence type="ECO:0000256" key="3">
    <source>
        <dbReference type="ARBA" id="ARBA00005985"/>
    </source>
</evidence>
<keyword evidence="4 9" id="KW-0808">Transferase</keyword>
<reference evidence="9" key="1">
    <citation type="submission" date="2018-06" db="EMBL/GenBank/DDBJ databases">
        <authorList>
            <person name="Zhirakovskaya E."/>
        </authorList>
    </citation>
    <scope>NUCLEOTIDE SEQUENCE</scope>
</reference>
<organism evidence="9">
    <name type="scientific">hydrothermal vent metagenome</name>
    <dbReference type="NCBI Taxonomy" id="652676"/>
    <lineage>
        <taxon>unclassified sequences</taxon>
        <taxon>metagenomes</taxon>
        <taxon>ecological metagenomes</taxon>
    </lineage>
</organism>
<feature type="transmembrane region" description="Helical" evidence="8">
    <location>
        <begin position="68"/>
        <end position="94"/>
    </location>
</feature>
<dbReference type="GO" id="GO:0008412">
    <property type="term" value="F:4-hydroxybenzoate polyprenyltransferase activity"/>
    <property type="evidence" value="ECO:0007669"/>
    <property type="project" value="UniProtKB-EC"/>
</dbReference>
<keyword evidence="6 8" id="KW-1133">Transmembrane helix</keyword>
<dbReference type="PANTHER" id="PTHR11048:SF28">
    <property type="entry name" value="4-HYDROXYBENZOATE POLYPRENYLTRANSFERASE, MITOCHONDRIAL"/>
    <property type="match status" value="1"/>
</dbReference>
<dbReference type="FunFam" id="1.10.357.140:FF:000003">
    <property type="entry name" value="4-hydroxybenzoate polyprenyltransferase, mitochondrial"/>
    <property type="match status" value="1"/>
</dbReference>
<keyword evidence="7 8" id="KW-0472">Membrane</keyword>
<dbReference type="HAMAP" id="MF_01635">
    <property type="entry name" value="UbiA"/>
    <property type="match status" value="1"/>
</dbReference>
<evidence type="ECO:0000256" key="8">
    <source>
        <dbReference type="SAM" id="Phobius"/>
    </source>
</evidence>
<dbReference type="CDD" id="cd13959">
    <property type="entry name" value="PT_UbiA_COQ2"/>
    <property type="match status" value="1"/>
</dbReference>
<proteinExistence type="inferred from homology"/>
<dbReference type="PANTHER" id="PTHR11048">
    <property type="entry name" value="PRENYLTRANSFERASES"/>
    <property type="match status" value="1"/>
</dbReference>
<evidence type="ECO:0000256" key="5">
    <source>
        <dbReference type="ARBA" id="ARBA00022692"/>
    </source>
</evidence>
<feature type="transmembrane region" description="Helical" evidence="8">
    <location>
        <begin position="141"/>
        <end position="159"/>
    </location>
</feature>
<sequence length="313" mass="34773">MTKTENRIKHAPKDTVKQGWVNRLSPDFAWPYLQLMRADRPIGTWLLLWPGLWSIALARSVYGTDWLAALGLMVLFAVGAFVMRGAGCVVNDLADRKYDAMVARTKGRPLPSGRVSAAQAFIFLGGLCLIGLGILLQLNELTIKLGALSLILVVIYPFMKRFTYWPQVMLGLTFNWGALMGWTAVGGEIGWPAILLYMGGLFWTLGYDTIYAHQDKEDDALIGVKSTALRLMESTPKWLIVFYGLMLGLFAGAGYLAGIGLGYYLGLGLVLLHFIWQIRTLDMNDSARCLKLFKSNHHLGFIMFLGILAGQIF</sequence>
<comment type="cofactor">
    <cofactor evidence="1">
        <name>Mg(2+)</name>
        <dbReference type="ChEBI" id="CHEBI:18420"/>
    </cofactor>
</comment>
<dbReference type="InterPro" id="IPR044878">
    <property type="entry name" value="UbiA_sf"/>
</dbReference>
<feature type="transmembrane region" description="Helical" evidence="8">
    <location>
        <begin position="115"/>
        <end position="135"/>
    </location>
</feature>
<feature type="transmembrane region" description="Helical" evidence="8">
    <location>
        <begin position="238"/>
        <end position="257"/>
    </location>
</feature>
<protein>
    <submittedName>
        <fullName evidence="9">4-hydroxybenzoate polyprenyltransferase</fullName>
        <ecNumber evidence="9">2.5.1.39</ecNumber>
    </submittedName>
</protein>
<dbReference type="EC" id="2.5.1.39" evidence="9"/>
<evidence type="ECO:0000256" key="4">
    <source>
        <dbReference type="ARBA" id="ARBA00022679"/>
    </source>
</evidence>
<keyword evidence="5 8" id="KW-0812">Transmembrane</keyword>
<dbReference type="PROSITE" id="PS00943">
    <property type="entry name" value="UBIA"/>
    <property type="match status" value="1"/>
</dbReference>
<evidence type="ECO:0000256" key="7">
    <source>
        <dbReference type="ARBA" id="ARBA00023136"/>
    </source>
</evidence>